<evidence type="ECO:0000313" key="2">
    <source>
        <dbReference type="Proteomes" id="UP000001542"/>
    </source>
</evidence>
<dbReference type="EMBL" id="DS141931">
    <property type="protein sequence ID" value="EAX68044.1"/>
    <property type="molecule type" value="Genomic_DNA"/>
</dbReference>
<reference evidence="1" key="2">
    <citation type="journal article" date="2007" name="Science">
        <title>Draft genome sequence of the sexually transmitted pathogen Trichomonas vaginalis.</title>
        <authorList>
            <person name="Carlton J.M."/>
            <person name="Hirt R.P."/>
            <person name="Silva J.C."/>
            <person name="Delcher A.L."/>
            <person name="Schatz M."/>
            <person name="Zhao Q."/>
            <person name="Wortman J.R."/>
            <person name="Bidwell S.L."/>
            <person name="Alsmark U.C.M."/>
            <person name="Besteiro S."/>
            <person name="Sicheritz-Ponten T."/>
            <person name="Noel C.J."/>
            <person name="Dacks J.B."/>
            <person name="Foster P.G."/>
            <person name="Simillion C."/>
            <person name="Van de Peer Y."/>
            <person name="Miranda-Saavedra D."/>
            <person name="Barton G.J."/>
            <person name="Westrop G.D."/>
            <person name="Mueller S."/>
            <person name="Dessi D."/>
            <person name="Fiori P.L."/>
            <person name="Ren Q."/>
            <person name="Paulsen I."/>
            <person name="Zhang H."/>
            <person name="Bastida-Corcuera F.D."/>
            <person name="Simoes-Barbosa A."/>
            <person name="Brown M.T."/>
            <person name="Hayes R.D."/>
            <person name="Mukherjee M."/>
            <person name="Okumura C.Y."/>
            <person name="Schneider R."/>
            <person name="Smith A.J."/>
            <person name="Vanacova S."/>
            <person name="Villalvazo M."/>
            <person name="Haas B.J."/>
            <person name="Pertea M."/>
            <person name="Feldblyum T.V."/>
            <person name="Utterback T.R."/>
            <person name="Shu C.L."/>
            <person name="Osoegawa K."/>
            <person name="de Jong P.J."/>
            <person name="Hrdy I."/>
            <person name="Horvathova L."/>
            <person name="Zubacova Z."/>
            <person name="Dolezal P."/>
            <person name="Malik S.B."/>
            <person name="Logsdon J.M. Jr."/>
            <person name="Henze K."/>
            <person name="Gupta A."/>
            <person name="Wang C.C."/>
            <person name="Dunne R.L."/>
            <person name="Upcroft J.A."/>
            <person name="Upcroft P."/>
            <person name="White O."/>
            <person name="Salzberg S.L."/>
            <person name="Tang P."/>
            <person name="Chiu C.-H."/>
            <person name="Lee Y.-S."/>
            <person name="Embley T.M."/>
            <person name="Coombs G.H."/>
            <person name="Mottram J.C."/>
            <person name="Tachezy J."/>
            <person name="Fraser-Liggett C.M."/>
            <person name="Johnson P.J."/>
        </authorList>
    </citation>
    <scope>NUCLEOTIDE SEQUENCE [LARGE SCALE GENOMIC DNA]</scope>
    <source>
        <strain evidence="1">G3</strain>
    </source>
</reference>
<keyword evidence="2" id="KW-1185">Reference proteome</keyword>
<gene>
    <name evidence="1" type="ORF">TVAG_521860</name>
</gene>
<sequence length="127" mass="14224">MSLYRIPFLKDCTNSHLKYLFSSLTEKSPTIVSIFFVPTKLWYISLTNDISAFFANSSLTYSLSAFFANSSLTYSLSAFFANSSLTYSLSAFFPNSSLTNDISALRSKHSETHPVSALVLRIFDVRS</sequence>
<accession>A2HRC4</accession>
<evidence type="ECO:0000313" key="1">
    <source>
        <dbReference type="EMBL" id="EAX68044.1"/>
    </source>
</evidence>
<reference evidence="1" key="1">
    <citation type="submission" date="2006-10" db="EMBL/GenBank/DDBJ databases">
        <authorList>
            <person name="Amadeo P."/>
            <person name="Zhao Q."/>
            <person name="Wortman J."/>
            <person name="Fraser-Liggett C."/>
            <person name="Carlton J."/>
        </authorList>
    </citation>
    <scope>NUCLEOTIDE SEQUENCE</scope>
    <source>
        <strain evidence="1">G3</strain>
    </source>
</reference>
<dbReference type="VEuPathDB" id="TrichDB:TVAGG3_0255060"/>
<dbReference type="AlphaFoldDB" id="A2HRC4"/>
<dbReference type="Proteomes" id="UP000001542">
    <property type="component" value="Unassembled WGS sequence"/>
</dbReference>
<name>A2HRC4_TRIV3</name>
<organism evidence="1 2">
    <name type="scientific">Trichomonas vaginalis (strain ATCC PRA-98 / G3)</name>
    <dbReference type="NCBI Taxonomy" id="412133"/>
    <lineage>
        <taxon>Eukaryota</taxon>
        <taxon>Metamonada</taxon>
        <taxon>Parabasalia</taxon>
        <taxon>Trichomonadida</taxon>
        <taxon>Trichomonadidae</taxon>
        <taxon>Trichomonas</taxon>
    </lineage>
</organism>
<dbReference type="InParanoid" id="A2HRC4"/>
<proteinExistence type="predicted"/>
<dbReference type="VEuPathDB" id="TrichDB:TVAG_521860"/>
<protein>
    <submittedName>
        <fullName evidence="1">Uncharacterized protein</fullName>
    </submittedName>
</protein>